<feature type="region of interest" description="Disordered" evidence="1">
    <location>
        <begin position="1"/>
        <end position="31"/>
    </location>
</feature>
<feature type="compositionally biased region" description="Basic and acidic residues" evidence="1">
    <location>
        <begin position="1"/>
        <end position="18"/>
    </location>
</feature>
<evidence type="ECO:0000313" key="2">
    <source>
        <dbReference type="EMBL" id="PVD32308.1"/>
    </source>
</evidence>
<reference evidence="2 3" key="1">
    <citation type="submission" date="2018-04" db="EMBL/GenBank/DDBJ databases">
        <title>The genome of golden apple snail Pomacea canaliculata provides insight into stress tolerance and invasive adaptation.</title>
        <authorList>
            <person name="Liu C."/>
            <person name="Liu B."/>
            <person name="Ren Y."/>
            <person name="Zhang Y."/>
            <person name="Wang H."/>
            <person name="Li S."/>
            <person name="Jiang F."/>
            <person name="Yin L."/>
            <person name="Zhang G."/>
            <person name="Qian W."/>
            <person name="Fan W."/>
        </authorList>
    </citation>
    <scope>NUCLEOTIDE SEQUENCE [LARGE SCALE GENOMIC DNA]</scope>
    <source>
        <strain evidence="2">SZHN2017</strain>
        <tissue evidence="2">Muscle</tissue>
    </source>
</reference>
<dbReference type="AlphaFoldDB" id="A0A2T7PFV8"/>
<evidence type="ECO:0000313" key="3">
    <source>
        <dbReference type="Proteomes" id="UP000245119"/>
    </source>
</evidence>
<keyword evidence="3" id="KW-1185">Reference proteome</keyword>
<comment type="caution">
    <text evidence="2">The sequence shown here is derived from an EMBL/GenBank/DDBJ whole genome shotgun (WGS) entry which is preliminary data.</text>
</comment>
<name>A0A2T7PFV8_POMCA</name>
<proteinExistence type="predicted"/>
<dbReference type="Proteomes" id="UP000245119">
    <property type="component" value="Linkage Group LG4"/>
</dbReference>
<gene>
    <name evidence="2" type="ORF">C0Q70_07741</name>
</gene>
<evidence type="ECO:0000256" key="1">
    <source>
        <dbReference type="SAM" id="MobiDB-lite"/>
    </source>
</evidence>
<organism evidence="2 3">
    <name type="scientific">Pomacea canaliculata</name>
    <name type="common">Golden apple snail</name>
    <dbReference type="NCBI Taxonomy" id="400727"/>
    <lineage>
        <taxon>Eukaryota</taxon>
        <taxon>Metazoa</taxon>
        <taxon>Spiralia</taxon>
        <taxon>Lophotrochozoa</taxon>
        <taxon>Mollusca</taxon>
        <taxon>Gastropoda</taxon>
        <taxon>Caenogastropoda</taxon>
        <taxon>Architaenioglossa</taxon>
        <taxon>Ampullarioidea</taxon>
        <taxon>Ampullariidae</taxon>
        <taxon>Pomacea</taxon>
    </lineage>
</organism>
<accession>A0A2T7PFV8</accession>
<protein>
    <submittedName>
        <fullName evidence="2">Uncharacterized protein</fullName>
    </submittedName>
</protein>
<dbReference type="EMBL" id="PZQS01000004">
    <property type="protein sequence ID" value="PVD32308.1"/>
    <property type="molecule type" value="Genomic_DNA"/>
</dbReference>
<sequence length="90" mass="9932">MGEKLRPSGVRTRPDRVPDTNPRPPAPFLPKSEVCSEALLMSEAGQPDSRKRFGRGYACGNCQDDGFERSEPRKSQASARLLLYKPAVEA</sequence>